<feature type="compositionally biased region" description="Low complexity" evidence="1">
    <location>
        <begin position="559"/>
        <end position="596"/>
    </location>
</feature>
<feature type="region of interest" description="Disordered" evidence="1">
    <location>
        <begin position="415"/>
        <end position="440"/>
    </location>
</feature>
<feature type="compositionally biased region" description="Low complexity" evidence="1">
    <location>
        <begin position="654"/>
        <end position="669"/>
    </location>
</feature>
<gene>
    <name evidence="2" type="ORF">AVDCRST_MAG38-257</name>
</gene>
<feature type="compositionally biased region" description="Basic residues" evidence="1">
    <location>
        <begin position="670"/>
        <end position="681"/>
    </location>
</feature>
<feature type="compositionally biased region" description="Basic and acidic residues" evidence="1">
    <location>
        <begin position="36"/>
        <end position="47"/>
    </location>
</feature>
<sequence>ERTRLPHPLRAHRGRAARLRRLDEVGAHASRPGRLRGRELLDRDPAAQRHGRAAHGSCPQRLDPGHADPLPADARAAGEVDPRDRPRGHRGPDPGRAGAQERGQQPPGDRPRVLHPACVGLAQRLRLDHHRAVQAAGRLLRLRAGALHARRGLRARRARGLRLAVPQGLDLPRQLHGQLGPGLAVGHLRPRGGGPRGHRLAVLRRLPAGQRLGLGHRRDRPPGDHAGRHRHRGAPRRRALHPADRRERHPAAGGAAAADHRRRVRQARVRHRRAQDHAGPRPQRLRDRPRPRARGDLGDRRGRPHDGGGGGGLRRHARARVPRRGGRRTARRGADRPRGALHPQRPLLAPLRRAHRAAHLAAVVHEDGRAGPPGDRGGRIGAGAAASRALEARLPQLDGRDPPVVHLASAVVGPPAAGLVPRRGDPRRRRRPRGRRLGARSRRARHLVLLGPVAVRDARLAGRDARAGRLLSHRRPLHRARHPLPVGGADDHDGPRVRRRRAVRRRLRAFGHPGARRAPDVEVAGHRHRPARPHRGRAAAARLHAGRRVPRLRRRRGALRPAGDVLDPGRALQRGARRPGPAARQQALQRLPAGAPAHRRGRAPARDAAAGGDGRGRLDPLPARARQAGDRRGHRVLRAAPRRSRPLRLRLRGPVRLVPRAHQAAPLRGRQPRAQRARPARPRRDPGPGPSGHPVRHRGDLVARARRRGAADGARLAARVGWSRRSRRGSRAVAGDRGGHPAARLARSGLGRSRAERPCAPGGRRLRADLRSRGAAGADRVGRSRGGAHRQRRRPRRHRVGVRLGGGRHRGRGASHRRAPGRARPGDRPGRGQARQREVRRPRARRGRGGRARQARAAGRGARVAGM</sequence>
<dbReference type="GO" id="GO:0004832">
    <property type="term" value="F:valine-tRNA ligase activity"/>
    <property type="evidence" value="ECO:0007669"/>
    <property type="project" value="UniProtKB-EC"/>
</dbReference>
<organism evidence="2">
    <name type="scientific">uncultured Solirubrobacteraceae bacterium</name>
    <dbReference type="NCBI Taxonomy" id="1162706"/>
    <lineage>
        <taxon>Bacteria</taxon>
        <taxon>Bacillati</taxon>
        <taxon>Actinomycetota</taxon>
        <taxon>Thermoleophilia</taxon>
        <taxon>Solirubrobacterales</taxon>
        <taxon>Solirubrobacteraceae</taxon>
        <taxon>environmental samples</taxon>
    </lineage>
</organism>
<feature type="compositionally biased region" description="Basic residues" evidence="1">
    <location>
        <begin position="260"/>
        <end position="274"/>
    </location>
</feature>
<feature type="region of interest" description="Disordered" evidence="1">
    <location>
        <begin position="206"/>
        <end position="347"/>
    </location>
</feature>
<feature type="non-terminal residue" evidence="2">
    <location>
        <position position="867"/>
    </location>
</feature>
<protein>
    <submittedName>
        <fullName evidence="2">Valyl-tRNA synthetase</fullName>
        <ecNumber evidence="2">6.1.1.9</ecNumber>
    </submittedName>
</protein>
<feature type="compositionally biased region" description="Basic and acidic residues" evidence="1">
    <location>
        <begin position="275"/>
        <end position="306"/>
    </location>
</feature>
<dbReference type="EC" id="6.1.1.9" evidence="2"/>
<feature type="compositionally biased region" description="Basic residues" evidence="1">
    <location>
        <begin position="842"/>
        <end position="854"/>
    </location>
</feature>
<feature type="region of interest" description="Disordered" evidence="1">
    <location>
        <begin position="521"/>
        <end position="867"/>
    </location>
</feature>
<feature type="compositionally biased region" description="Basic residues" evidence="1">
    <location>
        <begin position="425"/>
        <end position="440"/>
    </location>
</feature>
<feature type="compositionally biased region" description="Low complexity" evidence="1">
    <location>
        <begin position="711"/>
        <end position="721"/>
    </location>
</feature>
<feature type="non-terminal residue" evidence="2">
    <location>
        <position position="1"/>
    </location>
</feature>
<feature type="compositionally biased region" description="Basic and acidic residues" evidence="1">
    <location>
        <begin position="76"/>
        <end position="93"/>
    </location>
</feature>
<feature type="compositionally biased region" description="Basic residues" evidence="1">
    <location>
        <begin position="1"/>
        <end position="19"/>
    </location>
</feature>
<accession>A0A6J4R2L8</accession>
<feature type="compositionally biased region" description="Basic residues" evidence="1">
    <location>
        <begin position="632"/>
        <end position="653"/>
    </location>
</feature>
<evidence type="ECO:0000313" key="2">
    <source>
        <dbReference type="EMBL" id="CAA9462426.1"/>
    </source>
</evidence>
<name>A0A6J4R2L8_9ACTN</name>
<feature type="compositionally biased region" description="Basic residues" evidence="1">
    <location>
        <begin position="786"/>
        <end position="821"/>
    </location>
</feature>
<feature type="compositionally biased region" description="Basic residues" evidence="1">
    <location>
        <begin position="526"/>
        <end position="537"/>
    </location>
</feature>
<reference evidence="2" key="1">
    <citation type="submission" date="2020-02" db="EMBL/GenBank/DDBJ databases">
        <authorList>
            <person name="Meier V. D."/>
        </authorList>
    </citation>
    <scope>NUCLEOTIDE SEQUENCE</scope>
    <source>
        <strain evidence="2">AVDCRST_MAG38</strain>
    </source>
</reference>
<feature type="region of interest" description="Disordered" evidence="1">
    <location>
        <begin position="1"/>
        <end position="114"/>
    </location>
</feature>
<keyword evidence="2" id="KW-0030">Aminoacyl-tRNA synthetase</keyword>
<feature type="compositionally biased region" description="Basic and acidic residues" evidence="1">
    <location>
        <begin position="824"/>
        <end position="841"/>
    </location>
</feature>
<feature type="compositionally biased region" description="Basic residues" evidence="1">
    <location>
        <begin position="313"/>
        <end position="331"/>
    </location>
</feature>
<dbReference type="AlphaFoldDB" id="A0A6J4R2L8"/>
<feature type="compositionally biased region" description="Basic residues" evidence="1">
    <location>
        <begin position="544"/>
        <end position="558"/>
    </location>
</feature>
<evidence type="ECO:0000256" key="1">
    <source>
        <dbReference type="SAM" id="MobiDB-lite"/>
    </source>
</evidence>
<feature type="compositionally biased region" description="Basic residues" evidence="1">
    <location>
        <begin position="227"/>
        <end position="240"/>
    </location>
</feature>
<proteinExistence type="predicted"/>
<feature type="compositionally biased region" description="Basic and acidic residues" evidence="1">
    <location>
        <begin position="241"/>
        <end position="250"/>
    </location>
</feature>
<dbReference type="EMBL" id="CADCVJ010000015">
    <property type="protein sequence ID" value="CAA9462426.1"/>
    <property type="molecule type" value="Genomic_DNA"/>
</dbReference>
<keyword evidence="2" id="KW-0436">Ligase</keyword>
<feature type="compositionally biased region" description="Low complexity" evidence="1">
    <location>
        <begin position="855"/>
        <end position="867"/>
    </location>
</feature>